<sequence length="207" mass="23261">MAWSMNLGNGGDSFKTLEEIRAHLKSTTEESIDKNDDIFPEDIIIPPKNGTRPKKTVVKKPQRASKKDIVPEYNNVEENDNFNDNENNDDDDNDIKDDSNDIISGTKPKKAIKLLSKKTNQDDDTDDDKEKNTINDDIKLVIDSISENLKLINKKVQSVSVVLSEIQIASVNRNFSSLSKSVNELKNLGDGEKELVSSTKKRVTKKK</sequence>
<name>H6TA66_9POXV</name>
<organism evidence="2 3">
    <name type="scientific">Cotia virus</name>
    <dbReference type="NCBI Taxonomy" id="39444"/>
    <lineage>
        <taxon>Viruses</taxon>
        <taxon>Varidnaviria</taxon>
        <taxon>Bamfordvirae</taxon>
        <taxon>Nucleocytoviricota</taxon>
        <taxon>Pokkesviricetes</taxon>
        <taxon>Chitovirales</taxon>
        <taxon>Poxviridae</taxon>
        <taxon>Chordopoxvirinae</taxon>
        <taxon>Oryzopoxvirus</taxon>
        <taxon>Oryzopoxvirus cotia</taxon>
    </lineage>
</organism>
<evidence type="ECO:0000256" key="1">
    <source>
        <dbReference type="SAM" id="MobiDB-lite"/>
    </source>
</evidence>
<dbReference type="KEGG" id="vg:11747963"/>
<dbReference type="GeneID" id="11747963"/>
<keyword evidence="3" id="KW-1185">Reference proteome</keyword>
<feature type="region of interest" description="Disordered" evidence="1">
    <location>
        <begin position="25"/>
        <end position="107"/>
    </location>
</feature>
<protein>
    <submittedName>
        <fullName evidence="2">Viral late transcription factor VLTF-4</fullName>
    </submittedName>
</protein>
<gene>
    <name evidence="2" type="ORF">COTV092</name>
</gene>
<dbReference type="InterPro" id="IPR004966">
    <property type="entry name" value="Pox_Ag35"/>
</dbReference>
<dbReference type="OrthoDB" id="17945at10239"/>
<dbReference type="EMBL" id="HQ647181">
    <property type="protein sequence ID" value="ADT91106.2"/>
    <property type="molecule type" value="Genomic_DNA"/>
</dbReference>
<dbReference type="Proteomes" id="UP000160040">
    <property type="component" value="Segment"/>
</dbReference>
<accession>H6TA66</accession>
<evidence type="ECO:0000313" key="3">
    <source>
        <dbReference type="Proteomes" id="UP000160040"/>
    </source>
</evidence>
<dbReference type="RefSeq" id="YP_005296280.1">
    <property type="nucleotide sequence ID" value="NC_016924.1"/>
</dbReference>
<reference evidence="2 3" key="1">
    <citation type="journal article" date="2012" name="J. Virol.">
        <title>Biological Characterization and Next-Generation Genome Sequencing of the Unclassified Cotia Virus SPAn232 (Poxviridae).</title>
        <authorList>
            <person name="Afonso P.P."/>
            <person name="Silva P.M."/>
            <person name="Schnellrath L.C."/>
            <person name="Jesus D.M."/>
            <person name="Hu J."/>
            <person name="Yang Y."/>
            <person name="Renne R."/>
            <person name="Attias M."/>
            <person name="Condit R.C."/>
            <person name="Moussatche N."/>
            <person name="Damaso C.R."/>
        </authorList>
    </citation>
    <scope>NUCLEOTIDE SEQUENCE [LARGE SCALE GENOMIC DNA]</scope>
    <source>
        <strain evidence="2 3">SPAn232</strain>
    </source>
</reference>
<feature type="compositionally biased region" description="Basic residues" evidence="1">
    <location>
        <begin position="51"/>
        <end position="64"/>
    </location>
</feature>
<evidence type="ECO:0000313" key="2">
    <source>
        <dbReference type="EMBL" id="ADT91106.2"/>
    </source>
</evidence>
<feature type="compositionally biased region" description="Basic and acidic residues" evidence="1">
    <location>
        <begin position="25"/>
        <end position="37"/>
    </location>
</feature>
<feature type="compositionally biased region" description="Acidic residues" evidence="1">
    <location>
        <begin position="75"/>
        <end position="95"/>
    </location>
</feature>
<dbReference type="GO" id="GO:0019031">
    <property type="term" value="C:viral envelope"/>
    <property type="evidence" value="ECO:0007669"/>
    <property type="project" value="InterPro"/>
</dbReference>
<dbReference type="Pfam" id="PF03286">
    <property type="entry name" value="Pox_Ag35"/>
    <property type="match status" value="1"/>
</dbReference>
<proteinExistence type="predicted"/>